<dbReference type="RefSeq" id="WP_274163874.1">
    <property type="nucleotide sequence ID" value="NZ_JAJUBC010000006.1"/>
</dbReference>
<proteinExistence type="inferred from homology"/>
<evidence type="ECO:0000313" key="7">
    <source>
        <dbReference type="EMBL" id="MDD1793009.1"/>
    </source>
</evidence>
<dbReference type="EC" id="4.2.1.113" evidence="4 5"/>
<dbReference type="CDD" id="cd03320">
    <property type="entry name" value="OSBS"/>
    <property type="match status" value="1"/>
</dbReference>
<keyword evidence="3 4" id="KW-0456">Lyase</keyword>
<dbReference type="Gene3D" id="3.20.20.120">
    <property type="entry name" value="Enolase-like C-terminal domain"/>
    <property type="match status" value="1"/>
</dbReference>
<comment type="cofactor">
    <cofactor evidence="4">
        <name>a divalent metal cation</name>
        <dbReference type="ChEBI" id="CHEBI:60240"/>
    </cofactor>
</comment>
<dbReference type="SFLD" id="SFLDG00180">
    <property type="entry name" value="muconate_cycloisomerase"/>
    <property type="match status" value="1"/>
</dbReference>
<evidence type="ECO:0000256" key="4">
    <source>
        <dbReference type="HAMAP-Rule" id="MF_00470"/>
    </source>
</evidence>
<evidence type="ECO:0000256" key="2">
    <source>
        <dbReference type="ARBA" id="ARBA00022842"/>
    </source>
</evidence>
<protein>
    <recommendedName>
        <fullName evidence="4 5">o-succinylbenzoate synthase</fullName>
        <shortName evidence="4">OSB synthase</shortName>
        <shortName evidence="4">OSBS</shortName>
        <ecNumber evidence="4 5">4.2.1.113</ecNumber>
    </recommendedName>
    <alternativeName>
        <fullName evidence="4">4-(2'-carboxyphenyl)-4-oxybutyric acid synthase</fullName>
    </alternativeName>
    <alternativeName>
        <fullName evidence="4">o-succinylbenzoic acid synthase</fullName>
    </alternativeName>
</protein>
<dbReference type="InterPro" id="IPR010196">
    <property type="entry name" value="OSB_synthase_MenC1"/>
</dbReference>
<comment type="pathway">
    <text evidence="4">Quinol/quinone metabolism; menaquinone biosynthesis.</text>
</comment>
<dbReference type="Proteomes" id="UP001149400">
    <property type="component" value="Unassembled WGS sequence"/>
</dbReference>
<dbReference type="HAMAP" id="MF_00470">
    <property type="entry name" value="MenC_1"/>
    <property type="match status" value="1"/>
</dbReference>
<feature type="domain" description="Mandelate racemase/muconate lactonizing enzyme C-terminal" evidence="6">
    <location>
        <begin position="116"/>
        <end position="211"/>
    </location>
</feature>
<evidence type="ECO:0000256" key="3">
    <source>
        <dbReference type="ARBA" id="ARBA00023239"/>
    </source>
</evidence>
<evidence type="ECO:0000259" key="6">
    <source>
        <dbReference type="SMART" id="SM00922"/>
    </source>
</evidence>
<keyword evidence="1 4" id="KW-0479">Metal-binding</keyword>
<dbReference type="SMART" id="SM00922">
    <property type="entry name" value="MR_MLE"/>
    <property type="match status" value="1"/>
</dbReference>
<evidence type="ECO:0000256" key="5">
    <source>
        <dbReference type="NCBIfam" id="TIGR01927"/>
    </source>
</evidence>
<comment type="pathway">
    <text evidence="4">Quinol/quinone metabolism; 1,4-dihydroxy-2-naphthoate biosynthesis; 1,4-dihydroxy-2-naphthoate from chorismate: step 4/7.</text>
</comment>
<dbReference type="SUPFAM" id="SSF51604">
    <property type="entry name" value="Enolase C-terminal domain-like"/>
    <property type="match status" value="1"/>
</dbReference>
<dbReference type="GO" id="GO:0043748">
    <property type="term" value="F:O-succinylbenzoate synthase activity"/>
    <property type="evidence" value="ECO:0007669"/>
    <property type="project" value="UniProtKB-EC"/>
</dbReference>
<dbReference type="InterPro" id="IPR041338">
    <property type="entry name" value="OSBS_N"/>
</dbReference>
<dbReference type="InterPro" id="IPR013342">
    <property type="entry name" value="Mandelate_racemase_C"/>
</dbReference>
<dbReference type="NCBIfam" id="TIGR01927">
    <property type="entry name" value="menC_gam_Gplu"/>
    <property type="match status" value="1"/>
</dbReference>
<dbReference type="SFLD" id="SFLDF00009">
    <property type="entry name" value="o-succinylbenzoate_synthase"/>
    <property type="match status" value="1"/>
</dbReference>
<dbReference type="Gene3D" id="3.30.390.10">
    <property type="entry name" value="Enolase-like, N-terminal domain"/>
    <property type="match status" value="1"/>
</dbReference>
<accession>A0ABT5QYB0</accession>
<comment type="similarity">
    <text evidence="4">Belongs to the mandelate racemase/muconate lactonizing enzyme family. MenC type 1 subfamily.</text>
</comment>
<dbReference type="SUPFAM" id="SSF54826">
    <property type="entry name" value="Enolase N-terminal domain-like"/>
    <property type="match status" value="1"/>
</dbReference>
<dbReference type="InterPro" id="IPR036849">
    <property type="entry name" value="Enolase-like_C_sf"/>
</dbReference>
<comment type="catalytic activity">
    <reaction evidence="4">
        <text>(1R,6R)-6-hydroxy-2-succinyl-cyclohexa-2,4-diene-1-carboxylate = 2-succinylbenzoate + H2O</text>
        <dbReference type="Rhea" id="RHEA:10196"/>
        <dbReference type="ChEBI" id="CHEBI:15377"/>
        <dbReference type="ChEBI" id="CHEBI:18325"/>
        <dbReference type="ChEBI" id="CHEBI:58689"/>
        <dbReference type="EC" id="4.2.1.113"/>
    </reaction>
</comment>
<dbReference type="PANTHER" id="PTHR48073:SF2">
    <property type="entry name" value="O-SUCCINYLBENZOATE SYNTHASE"/>
    <property type="match status" value="1"/>
</dbReference>
<organism evidence="7 8">
    <name type="scientific">Enterovibrio gelatinilyticus</name>
    <dbReference type="NCBI Taxonomy" id="2899819"/>
    <lineage>
        <taxon>Bacteria</taxon>
        <taxon>Pseudomonadati</taxon>
        <taxon>Pseudomonadota</taxon>
        <taxon>Gammaproteobacteria</taxon>
        <taxon>Vibrionales</taxon>
        <taxon>Vibrionaceae</taxon>
        <taxon>Enterovibrio</taxon>
    </lineage>
</organism>
<dbReference type="SFLD" id="SFLDS00001">
    <property type="entry name" value="Enolase"/>
    <property type="match status" value="1"/>
</dbReference>
<dbReference type="NCBIfam" id="NF003473">
    <property type="entry name" value="PRK05105.1"/>
    <property type="match status" value="1"/>
</dbReference>
<comment type="caution">
    <text evidence="7">The sequence shown here is derived from an EMBL/GenBank/DDBJ whole genome shotgun (WGS) entry which is preliminary data.</text>
</comment>
<name>A0ABT5QYB0_9GAMM</name>
<dbReference type="InterPro" id="IPR029065">
    <property type="entry name" value="Enolase_C-like"/>
</dbReference>
<reference evidence="7" key="1">
    <citation type="submission" date="2021-12" db="EMBL/GenBank/DDBJ databases">
        <title>Enterovibrio ZSDZ35 sp. nov. and Enterovibrio ZSDZ42 sp. nov., isolated from coastal seawater in Qingdao.</title>
        <authorList>
            <person name="Zhang P."/>
        </authorList>
    </citation>
    <scope>NUCLEOTIDE SEQUENCE</scope>
    <source>
        <strain evidence="7">ZSDZ42</strain>
    </source>
</reference>
<comment type="function">
    <text evidence="4">Converts 2-succinyl-6-hydroxy-2,4-cyclohexadiene-1-carboxylate (SHCHC) to 2-succinylbenzoate (OSB).</text>
</comment>
<feature type="active site" description="Proton acceptor" evidence="4">
    <location>
        <position position="237"/>
    </location>
</feature>
<dbReference type="EMBL" id="JAJUBC010000006">
    <property type="protein sequence ID" value="MDD1793009.1"/>
    <property type="molecule type" value="Genomic_DNA"/>
</dbReference>
<gene>
    <name evidence="4 7" type="primary">menC</name>
    <name evidence="7" type="ORF">LRP50_07700</name>
</gene>
<keyword evidence="8" id="KW-1185">Reference proteome</keyword>
<feature type="binding site" evidence="4">
    <location>
        <position position="215"/>
    </location>
    <ligand>
        <name>Mg(2+)</name>
        <dbReference type="ChEBI" id="CHEBI:18420"/>
    </ligand>
</feature>
<dbReference type="PANTHER" id="PTHR48073">
    <property type="entry name" value="O-SUCCINYLBENZOATE SYNTHASE-RELATED"/>
    <property type="match status" value="1"/>
</dbReference>
<keyword evidence="4" id="KW-0474">Menaquinone biosynthesis</keyword>
<feature type="binding site" evidence="4">
    <location>
        <position position="163"/>
    </location>
    <ligand>
        <name>Mg(2+)</name>
        <dbReference type="ChEBI" id="CHEBI:18420"/>
    </ligand>
</feature>
<feature type="active site" description="Proton donor" evidence="4">
    <location>
        <position position="135"/>
    </location>
</feature>
<evidence type="ECO:0000256" key="1">
    <source>
        <dbReference type="ARBA" id="ARBA00022723"/>
    </source>
</evidence>
<sequence>MRRATVYRYALPMDSGVILRHTRLATRDGFIVELHQDGKQGRGEIAPLPEFSQETADDAAAQIEHVLSDWLDDKLIDWDALCPSVAFGITMALAELNGELPAQGNFLAAPLCCGDPDELVQKLAEMPGEKVAKIKVGMYEAIRDGMVVNMFLEAIPDLKLRLDANRQWTPTKARQFANYVSPAFRSRIVFLEEPCQTPAESLLFAHDTGIAIAWDETVRDDDFALSAQNGLSAVVIKPMLVGSVQKVQDLVAQAHALGMDAVISSSLESSFGLNQLARLAQWLTPGTLPGLDTVDLFGAQLEIPWPHCSLPLVSLTDCEVTWHHSNQ</sequence>
<dbReference type="InterPro" id="IPR029017">
    <property type="entry name" value="Enolase-like_N"/>
</dbReference>
<dbReference type="Pfam" id="PF13378">
    <property type="entry name" value="MR_MLE_C"/>
    <property type="match status" value="1"/>
</dbReference>
<evidence type="ECO:0000313" key="8">
    <source>
        <dbReference type="Proteomes" id="UP001149400"/>
    </source>
</evidence>
<feature type="binding site" evidence="4">
    <location>
        <position position="192"/>
    </location>
    <ligand>
        <name>Mg(2+)</name>
        <dbReference type="ChEBI" id="CHEBI:18420"/>
    </ligand>
</feature>
<dbReference type="Pfam" id="PF21508">
    <property type="entry name" value="MenC_N"/>
    <property type="match status" value="1"/>
</dbReference>
<keyword evidence="2 4" id="KW-0460">Magnesium</keyword>